<dbReference type="OrthoDB" id="275232at2"/>
<accession>A0A2P8E6T8</accession>
<dbReference type="AlphaFoldDB" id="A0A2P8E6T8"/>
<evidence type="ECO:0000256" key="1">
    <source>
        <dbReference type="SAM" id="MobiDB-lite"/>
    </source>
</evidence>
<proteinExistence type="predicted"/>
<dbReference type="Pfam" id="PF04634">
    <property type="entry name" value="YezG-like"/>
    <property type="match status" value="1"/>
</dbReference>
<organism evidence="2 3">
    <name type="scientific">Haloactinopolyspora alba</name>
    <dbReference type="NCBI Taxonomy" id="648780"/>
    <lineage>
        <taxon>Bacteria</taxon>
        <taxon>Bacillati</taxon>
        <taxon>Actinomycetota</taxon>
        <taxon>Actinomycetes</taxon>
        <taxon>Jiangellales</taxon>
        <taxon>Jiangellaceae</taxon>
        <taxon>Haloactinopolyspora</taxon>
    </lineage>
</organism>
<name>A0A2P8E6T8_9ACTN</name>
<dbReference type="EMBL" id="PYGE01000004">
    <property type="protein sequence ID" value="PSL05185.1"/>
    <property type="molecule type" value="Genomic_DNA"/>
</dbReference>
<dbReference type="InterPro" id="IPR036170">
    <property type="entry name" value="YezG-like_sf"/>
</dbReference>
<feature type="compositionally biased region" description="Basic and acidic residues" evidence="1">
    <location>
        <begin position="63"/>
        <end position="82"/>
    </location>
</feature>
<dbReference type="Proteomes" id="UP000243528">
    <property type="component" value="Unassembled WGS sequence"/>
</dbReference>
<feature type="compositionally biased region" description="Basic residues" evidence="1">
    <location>
        <begin position="44"/>
        <end position="56"/>
    </location>
</feature>
<evidence type="ECO:0000313" key="2">
    <source>
        <dbReference type="EMBL" id="PSL05185.1"/>
    </source>
</evidence>
<sequence>MRTVTELRKSMYEPGKGTWYNATFTVDDTGKITADFDYDNPAARRHGQRQRARHRGGAYNELMLKDHTTYPRDPENLPDGRHARTGSSAWTEQRRAST</sequence>
<dbReference type="Gene3D" id="3.30.500.20">
    <property type="entry name" value="BH3703-like domains"/>
    <property type="match status" value="1"/>
</dbReference>
<protein>
    <submittedName>
        <fullName evidence="2">Uncharacterized protein DUF600</fullName>
    </submittedName>
</protein>
<feature type="region of interest" description="Disordered" evidence="1">
    <location>
        <begin position="44"/>
        <end position="98"/>
    </location>
</feature>
<comment type="caution">
    <text evidence="2">The sequence shown here is derived from an EMBL/GenBank/DDBJ whole genome shotgun (WGS) entry which is preliminary data.</text>
</comment>
<gene>
    <name evidence="2" type="ORF">CLV30_10448</name>
</gene>
<dbReference type="SUPFAM" id="SSF160424">
    <property type="entry name" value="BH3703-like"/>
    <property type="match status" value="1"/>
</dbReference>
<reference evidence="2 3" key="1">
    <citation type="submission" date="2018-03" db="EMBL/GenBank/DDBJ databases">
        <title>Genomic Encyclopedia of Archaeal and Bacterial Type Strains, Phase II (KMG-II): from individual species to whole genera.</title>
        <authorList>
            <person name="Goeker M."/>
        </authorList>
    </citation>
    <scope>NUCLEOTIDE SEQUENCE [LARGE SCALE GENOMIC DNA]</scope>
    <source>
        <strain evidence="2 3">DSM 45211</strain>
    </source>
</reference>
<evidence type="ECO:0000313" key="3">
    <source>
        <dbReference type="Proteomes" id="UP000243528"/>
    </source>
</evidence>
<dbReference type="InterPro" id="IPR006728">
    <property type="entry name" value="YezG-like"/>
</dbReference>
<dbReference type="RefSeq" id="WP_106536458.1">
    <property type="nucleotide sequence ID" value="NZ_ML142899.1"/>
</dbReference>
<keyword evidence="3" id="KW-1185">Reference proteome</keyword>